<keyword evidence="1" id="KW-0539">Nucleus</keyword>
<name>A0A0D2K9R1_9EURO</name>
<organism evidence="3 4">
    <name type="scientific">Fonsecaea multimorphosa CBS 102226</name>
    <dbReference type="NCBI Taxonomy" id="1442371"/>
    <lineage>
        <taxon>Eukaryota</taxon>
        <taxon>Fungi</taxon>
        <taxon>Dikarya</taxon>
        <taxon>Ascomycota</taxon>
        <taxon>Pezizomycotina</taxon>
        <taxon>Eurotiomycetes</taxon>
        <taxon>Chaetothyriomycetidae</taxon>
        <taxon>Chaetothyriales</taxon>
        <taxon>Herpotrichiellaceae</taxon>
        <taxon>Fonsecaea</taxon>
    </lineage>
</organism>
<keyword evidence="4" id="KW-1185">Reference proteome</keyword>
<dbReference type="InterPro" id="IPR007219">
    <property type="entry name" value="XnlR_reg_dom"/>
</dbReference>
<dbReference type="GO" id="GO:0006351">
    <property type="term" value="P:DNA-templated transcription"/>
    <property type="evidence" value="ECO:0007669"/>
    <property type="project" value="InterPro"/>
</dbReference>
<evidence type="ECO:0000259" key="2">
    <source>
        <dbReference type="Pfam" id="PF04082"/>
    </source>
</evidence>
<accession>A0A0D2K9R1</accession>
<dbReference type="EMBL" id="KN848063">
    <property type="protein sequence ID" value="KIY02793.1"/>
    <property type="molecule type" value="Genomic_DNA"/>
</dbReference>
<dbReference type="GeneID" id="27707004"/>
<proteinExistence type="predicted"/>
<dbReference type="PANTHER" id="PTHR47425:SF2">
    <property type="entry name" value="FARB-RELATED"/>
    <property type="match status" value="1"/>
</dbReference>
<dbReference type="GO" id="GO:0008270">
    <property type="term" value="F:zinc ion binding"/>
    <property type="evidence" value="ECO:0007669"/>
    <property type="project" value="InterPro"/>
</dbReference>
<evidence type="ECO:0000256" key="1">
    <source>
        <dbReference type="ARBA" id="ARBA00023242"/>
    </source>
</evidence>
<sequence>MPLDAIGNQKVLPFWVQPPTRSEPDQFELDGLLRCDCYHVPSVESMKEVLDAYSEFVHPTMPLLDVDELHSTITVRPTVAGVAKGTRVSLLLVQALLFATSPFLADSTLQTLGYDSGAAAQRAFYQRAELLYSHNTEKDPVAILQSLLLMSYRVRTPDNEKSAIYWSRLAATHAQTTDITGMIKRSSEGRYRSLLRRLWWCCLLRESLVGLGSRLPTILSTDSESPSPLTAEDFPSSTDINLHSTFAPQNSGGDVAYTGGVDRSQGRKDICTIQLITIELSRLSVWISKLLSIDRSTAALVGLVPCISGQEDQKIDCWRRLVEKTCAAGLKEWLNALPAEARFSTAEVTGSTPSACVTANRIMLYMVFQAAASFLYRRQAVHAASLVDSPITCSPKDPLRHAARRLRRAAQEIASASKIMIGQGLTKYMQPHGVSVMLSSISVLLVDVRDRSKAANAAVAVRTCLDVLQAMARNHDGVQRVYEAFAPLIEHTFAQLAPREHDEDFVHGNGNGEDLHHPFSATPVPDTQTLDFHDPWNVGWPWDSFQPGEIHHQNEALLGFDISVGGSNPGQGFENIPDLWFPDDGAEGNLIRHDEFLF</sequence>
<feature type="domain" description="Xylanolytic transcriptional activator regulatory" evidence="2">
    <location>
        <begin position="50"/>
        <end position="265"/>
    </location>
</feature>
<dbReference type="PANTHER" id="PTHR47425">
    <property type="entry name" value="FARB-RELATED"/>
    <property type="match status" value="1"/>
</dbReference>
<dbReference type="GO" id="GO:0003677">
    <property type="term" value="F:DNA binding"/>
    <property type="evidence" value="ECO:0007669"/>
    <property type="project" value="InterPro"/>
</dbReference>
<protein>
    <recommendedName>
        <fullName evidence="2">Xylanolytic transcriptional activator regulatory domain-containing protein</fullName>
    </recommendedName>
</protein>
<dbReference type="OrthoDB" id="4510430at2759"/>
<dbReference type="Proteomes" id="UP000053411">
    <property type="component" value="Unassembled WGS sequence"/>
</dbReference>
<dbReference type="InterPro" id="IPR052761">
    <property type="entry name" value="Fungal_Detox/Toxin_TFs"/>
</dbReference>
<dbReference type="VEuPathDB" id="FungiDB:Z520_01258"/>
<dbReference type="AlphaFoldDB" id="A0A0D2K9R1"/>
<dbReference type="STRING" id="1442371.A0A0D2K9R1"/>
<evidence type="ECO:0000313" key="4">
    <source>
        <dbReference type="Proteomes" id="UP000053411"/>
    </source>
</evidence>
<dbReference type="CDD" id="cd12148">
    <property type="entry name" value="fungal_TF_MHR"/>
    <property type="match status" value="1"/>
</dbReference>
<dbReference type="Pfam" id="PF04082">
    <property type="entry name" value="Fungal_trans"/>
    <property type="match status" value="1"/>
</dbReference>
<gene>
    <name evidence="3" type="ORF">Z520_01258</name>
</gene>
<dbReference type="RefSeq" id="XP_016636915.1">
    <property type="nucleotide sequence ID" value="XM_016771776.1"/>
</dbReference>
<evidence type="ECO:0000313" key="3">
    <source>
        <dbReference type="EMBL" id="KIY02793.1"/>
    </source>
</evidence>
<reference evidence="3 4" key="1">
    <citation type="submission" date="2015-01" db="EMBL/GenBank/DDBJ databases">
        <title>The Genome Sequence of Fonsecaea multimorphosa CBS 102226.</title>
        <authorList>
            <consortium name="The Broad Institute Genomics Platform"/>
            <person name="Cuomo C."/>
            <person name="de Hoog S."/>
            <person name="Gorbushina A."/>
            <person name="Stielow B."/>
            <person name="Teixiera M."/>
            <person name="Abouelleil A."/>
            <person name="Chapman S.B."/>
            <person name="Priest M."/>
            <person name="Young S.K."/>
            <person name="Wortman J."/>
            <person name="Nusbaum C."/>
            <person name="Birren B."/>
        </authorList>
    </citation>
    <scope>NUCLEOTIDE SEQUENCE [LARGE SCALE GENOMIC DNA]</scope>
    <source>
        <strain evidence="3 4">CBS 102226</strain>
    </source>
</reference>